<keyword evidence="9" id="KW-1185">Reference proteome</keyword>
<gene>
    <name evidence="8" type="ORF">HNR46_001568</name>
</gene>
<dbReference type="GO" id="GO:0020037">
    <property type="term" value="F:heme binding"/>
    <property type="evidence" value="ECO:0007669"/>
    <property type="project" value="InterPro"/>
</dbReference>
<dbReference type="Gene3D" id="2.120.10.30">
    <property type="entry name" value="TolB, C-terminal domain"/>
    <property type="match status" value="1"/>
</dbReference>
<evidence type="ECO:0000259" key="7">
    <source>
        <dbReference type="PROSITE" id="PS51007"/>
    </source>
</evidence>
<evidence type="ECO:0000256" key="3">
    <source>
        <dbReference type="ARBA" id="ARBA00023004"/>
    </source>
</evidence>
<dbReference type="InterPro" id="IPR011042">
    <property type="entry name" value="6-blade_b-propeller_TolB-like"/>
</dbReference>
<evidence type="ECO:0000256" key="6">
    <source>
        <dbReference type="SAM" id="SignalP"/>
    </source>
</evidence>
<dbReference type="GO" id="GO:0046872">
    <property type="term" value="F:metal ion binding"/>
    <property type="evidence" value="ECO:0007669"/>
    <property type="project" value="UniProtKB-KW"/>
</dbReference>
<evidence type="ECO:0000256" key="5">
    <source>
        <dbReference type="SAM" id="MobiDB-lite"/>
    </source>
</evidence>
<dbReference type="NCBIfam" id="TIGR02603">
    <property type="entry name" value="CxxCH_TIGR02603"/>
    <property type="match status" value="1"/>
</dbReference>
<dbReference type="PANTHER" id="PTHR33546:SF1">
    <property type="entry name" value="LARGE, MULTIFUNCTIONAL SECRETED PROTEIN"/>
    <property type="match status" value="1"/>
</dbReference>
<reference evidence="8 9" key="1">
    <citation type="submission" date="2020-08" db="EMBL/GenBank/DDBJ databases">
        <title>Genomic Encyclopedia of Type Strains, Phase IV (KMG-IV): sequencing the most valuable type-strain genomes for metagenomic binning, comparative biology and taxonomic classification.</title>
        <authorList>
            <person name="Goeker M."/>
        </authorList>
    </citation>
    <scope>NUCLEOTIDE SEQUENCE [LARGE SCALE GENOMIC DNA]</scope>
    <source>
        <strain evidence="8 9">YC6886</strain>
    </source>
</reference>
<protein>
    <submittedName>
        <fullName evidence="8">Putative heme-binding domain-containing protein</fullName>
    </submittedName>
</protein>
<dbReference type="EMBL" id="JACHFD010000006">
    <property type="protein sequence ID" value="MBB5351332.1"/>
    <property type="molecule type" value="Genomic_DNA"/>
</dbReference>
<accession>A0A840UZZ0</accession>
<dbReference type="SUPFAM" id="SSF50952">
    <property type="entry name" value="Soluble quinoprotein glucose dehydrogenase"/>
    <property type="match status" value="1"/>
</dbReference>
<dbReference type="PROSITE" id="PS51007">
    <property type="entry name" value="CYTC"/>
    <property type="match status" value="1"/>
</dbReference>
<evidence type="ECO:0000313" key="8">
    <source>
        <dbReference type="EMBL" id="MBB5351332.1"/>
    </source>
</evidence>
<proteinExistence type="predicted"/>
<keyword evidence="3 4" id="KW-0408">Iron</keyword>
<keyword evidence="1 4" id="KW-0349">Heme</keyword>
<feature type="chain" id="PRO_5032699969" evidence="6">
    <location>
        <begin position="21"/>
        <end position="1030"/>
    </location>
</feature>
<evidence type="ECO:0000256" key="4">
    <source>
        <dbReference type="PROSITE-ProRule" id="PRU00433"/>
    </source>
</evidence>
<dbReference type="Gene3D" id="2.60.120.560">
    <property type="entry name" value="Exo-inulinase, domain 1"/>
    <property type="match status" value="1"/>
</dbReference>
<dbReference type="Pfam" id="PF06439">
    <property type="entry name" value="3keto-disac_hyd"/>
    <property type="match status" value="1"/>
</dbReference>
<evidence type="ECO:0000256" key="1">
    <source>
        <dbReference type="ARBA" id="ARBA00022617"/>
    </source>
</evidence>
<dbReference type="Gene3D" id="1.10.760.10">
    <property type="entry name" value="Cytochrome c-like domain"/>
    <property type="match status" value="1"/>
</dbReference>
<evidence type="ECO:0000256" key="2">
    <source>
        <dbReference type="ARBA" id="ARBA00022723"/>
    </source>
</evidence>
<comment type="caution">
    <text evidence="8">The sequence shown here is derived from an EMBL/GenBank/DDBJ whole genome shotgun (WGS) entry which is preliminary data.</text>
</comment>
<dbReference type="InterPro" id="IPR009056">
    <property type="entry name" value="Cyt_c-like_dom"/>
</dbReference>
<dbReference type="PANTHER" id="PTHR33546">
    <property type="entry name" value="LARGE, MULTIFUNCTIONAL SECRETED PROTEIN-RELATED"/>
    <property type="match status" value="1"/>
</dbReference>
<dbReference type="InterPro" id="IPR036909">
    <property type="entry name" value="Cyt_c-like_dom_sf"/>
</dbReference>
<dbReference type="Proteomes" id="UP000557717">
    <property type="component" value="Unassembled WGS sequence"/>
</dbReference>
<dbReference type="GO" id="GO:0009055">
    <property type="term" value="F:electron transfer activity"/>
    <property type="evidence" value="ECO:0007669"/>
    <property type="project" value="InterPro"/>
</dbReference>
<dbReference type="InterPro" id="IPR011041">
    <property type="entry name" value="Quinoprot_gluc/sorb_DH_b-prop"/>
</dbReference>
<dbReference type="InterPro" id="IPR013427">
    <property type="entry name" value="Haem-bd_dom_put"/>
</dbReference>
<dbReference type="AlphaFoldDB" id="A0A840UZZ0"/>
<organism evidence="8 9">
    <name type="scientific">Haloferula luteola</name>
    <dbReference type="NCBI Taxonomy" id="595692"/>
    <lineage>
        <taxon>Bacteria</taxon>
        <taxon>Pseudomonadati</taxon>
        <taxon>Verrucomicrobiota</taxon>
        <taxon>Verrucomicrobiia</taxon>
        <taxon>Verrucomicrobiales</taxon>
        <taxon>Verrucomicrobiaceae</taxon>
        <taxon>Haloferula</taxon>
    </lineage>
</organism>
<dbReference type="RefSeq" id="WP_184017410.1">
    <property type="nucleotide sequence ID" value="NZ_JACHFD010000006.1"/>
</dbReference>
<keyword evidence="2 4" id="KW-0479">Metal-binding</keyword>
<feature type="signal peptide" evidence="6">
    <location>
        <begin position="1"/>
        <end position="20"/>
    </location>
</feature>
<keyword evidence="6" id="KW-0732">Signal</keyword>
<name>A0A840UZZ0_9BACT</name>
<dbReference type="Pfam" id="PF00034">
    <property type="entry name" value="Cytochrom_C"/>
    <property type="match status" value="1"/>
</dbReference>
<feature type="region of interest" description="Disordered" evidence="5">
    <location>
        <begin position="846"/>
        <end position="869"/>
    </location>
</feature>
<dbReference type="InterPro" id="IPR010496">
    <property type="entry name" value="AL/BT2_dom"/>
</dbReference>
<sequence length="1030" mass="113155">MHRIIGMLGALSLGIITAHAEDSSPWQDLFNGKNLDGWSGDPRLWSVEDGILTGRTDDGERKLTVNSYLILDVDVPADFELEFKARVTGENSGVQYRSWKVKDVPFGVGGLQCDLHPQPEYLGMFYDERGTGITVKHGEKVTVGQGVETLPASTKPPTQLGEWNTYRVQAVGRHYRHQINGQTVAELIDADDSQRPLDGIIGLQLHVGGPMKAEYKDFRIRPLAAWPGQASTMVPVPEMPGTQLLEGFHLEKVYDIPAESGSWVTMTRDDQGNFYCGSQYGGIWKVTLDKDGKVTATNLNIPLESTQGVLWNDGCLWISSTESPDGRNGVWRVDLRQGTPAEPELVKPVPRGGEHGLHTLRRSPDGQFIYLVSGNHCPLPEFDRSLVPEVWAEDQLLPRRPDANGHAANVMAPGGWIARFRPDGSDWTLVAIGLRNSYGLDFNADGQLYTYDADMEWDFGMPWYRPTRICEVVPGAEFGWRNGTGKWPEAYEDSLPAALNIGPGSPTALLSGRGAKFPAAYQRALFAFDWTYATIRAIHTDPGQPVRGEEFLAGNGLPLTDGVVGTDGALYFLSGGRRAASALWKISYTGKESTAPIAPAPAIEEPTFTLDEAWQKLGSTDRTDRFLARTRLELYPPSSWSDRLKGEKNPWRVIGGAIALARTDQNDSVQVATDALVTLDFSALDSHARINWLRAVGLIIARHGALPPAQREQVLGCANSSFPSGDREVDHELVRLLCAIQAPGIVSRTLDWADQIGAQPPPDWLELAKRNAQYGADIEGMIAKFPSADRIQALYCLRAVPGPWSGPERERVFAWFQDLLSMQGGRSYAGFIKDLRQQMLDSCTPEEQERYRDAGKGNSNPFANLPPVQGPGHSWTVDEIVALANEGLDGRDAHAGENMFKASLCSACHRFDGEGGAAGPDLSAVGGRFSIRDLAEAIVDPNKLVSDQYAWETLVLHDGSRMNVRVIEETEESLTVATNAFEPSEQSHVFTSDLHQREHSAISPMPPGLINRLNPEELKDLLAFLLRKSA</sequence>
<evidence type="ECO:0000313" key="9">
    <source>
        <dbReference type="Proteomes" id="UP000557717"/>
    </source>
</evidence>
<dbReference type="GO" id="GO:0016787">
    <property type="term" value="F:hydrolase activity"/>
    <property type="evidence" value="ECO:0007669"/>
    <property type="project" value="InterPro"/>
</dbReference>
<dbReference type="SUPFAM" id="SSF46626">
    <property type="entry name" value="Cytochrome c"/>
    <property type="match status" value="1"/>
</dbReference>
<feature type="domain" description="Cytochrome c" evidence="7">
    <location>
        <begin position="891"/>
        <end position="1029"/>
    </location>
</feature>